<evidence type="ECO:0000256" key="1">
    <source>
        <dbReference type="SAM" id="MobiDB-lite"/>
    </source>
</evidence>
<dbReference type="EMBL" id="CP069104">
    <property type="protein sequence ID" value="QSS54773.1"/>
    <property type="molecule type" value="Genomic_DNA"/>
</dbReference>
<dbReference type="Proteomes" id="UP000663419">
    <property type="component" value="Chromosome 3"/>
</dbReference>
<sequence>MEAPVSSLSRLSASQVERASFTPGGCSQPNVQATKLPLESTSENALQALQRRLAEQDVRISLLEKELRKNRLAPTKLVEYEEDANEKQSVPGARSESAQSFNSKSPQPIGMHSGLAKSDGDALSAQMRYQILQLKLHSIVQKSRSIGVVDSSPLPSPPEQRPDLLDDVSPASEKPVTPIQDYSLDDLRAFESHLEMKAASSMNTHSDGGQKETIKALLEGIGSPTDVSQDYYTESKRLLATIQPPTSERCARRPIPVPWDGKVTYTLPTTSPFDDAAQEAKALNAQPRTKYPLELFKHGLIFDPSKAEGNCYRTVAIANLPLSCCLRHLFQAVRGGPVLAAHLMNMERVAGYHMGIVTFVYEKDARAYVRFSQNHGVFFDDQHASIKMFKQATYPMSVDMEQKVSRGHTRCISIKGPHDPERYTDVVTYVKNALPMYFDLGDDMEENASKTELRIHFNSIEAASAAIEACRRYGRLANCNLSFTADPCSRSLPACPCH</sequence>
<dbReference type="EMBL" id="DS990642">
    <property type="protein sequence ID" value="EGC49181.1"/>
    <property type="molecule type" value="Genomic_DNA"/>
</dbReference>
<dbReference type="VEuPathDB" id="FungiDB:I7I53_02435"/>
<dbReference type="HOGENOM" id="CLU_547415_0_0_1"/>
<evidence type="ECO:0000313" key="4">
    <source>
        <dbReference type="Proteomes" id="UP000008142"/>
    </source>
</evidence>
<accession>F0UTF4</accession>
<proteinExistence type="predicted"/>
<feature type="compositionally biased region" description="Polar residues" evidence="1">
    <location>
        <begin position="25"/>
        <end position="37"/>
    </location>
</feature>
<dbReference type="OrthoDB" id="5244622at2759"/>
<organism evidence="4">
    <name type="scientific">Ajellomyces capsulatus (strain H88)</name>
    <name type="common">Darling's disease fungus</name>
    <name type="synonym">Histoplasma capsulatum</name>
    <dbReference type="NCBI Taxonomy" id="544711"/>
    <lineage>
        <taxon>Eukaryota</taxon>
        <taxon>Fungi</taxon>
        <taxon>Dikarya</taxon>
        <taxon>Ascomycota</taxon>
        <taxon>Pezizomycotina</taxon>
        <taxon>Eurotiomycetes</taxon>
        <taxon>Eurotiomycetidae</taxon>
        <taxon>Onygenales</taxon>
        <taxon>Ajellomycetaceae</taxon>
        <taxon>Histoplasma</taxon>
    </lineage>
</organism>
<reference evidence="3" key="2">
    <citation type="submission" date="2021-01" db="EMBL/GenBank/DDBJ databases">
        <title>Chromosome-level genome assembly of a human fungal pathogen reveals clustering of transcriptionally co-regulated genes.</title>
        <authorList>
            <person name="Voorhies M."/>
            <person name="Cohen S."/>
            <person name="Shea T.P."/>
            <person name="Petrus S."/>
            <person name="Munoz J.F."/>
            <person name="Poplawski S."/>
            <person name="Goldman W.E."/>
            <person name="Michael T."/>
            <person name="Cuomo C.A."/>
            <person name="Sil A."/>
            <person name="Beyhan S."/>
        </authorList>
    </citation>
    <scope>NUCLEOTIDE SEQUENCE</scope>
    <source>
        <strain evidence="3">H88</strain>
    </source>
</reference>
<feature type="compositionally biased region" description="Polar residues" evidence="1">
    <location>
        <begin position="1"/>
        <end position="17"/>
    </location>
</feature>
<feature type="region of interest" description="Disordered" evidence="1">
    <location>
        <begin position="148"/>
        <end position="178"/>
    </location>
</feature>
<feature type="region of interest" description="Disordered" evidence="1">
    <location>
        <begin position="79"/>
        <end position="118"/>
    </location>
</feature>
<dbReference type="AlphaFoldDB" id="F0UTF4"/>
<reference evidence="4" key="1">
    <citation type="submission" date="2008-07" db="EMBL/GenBank/DDBJ databases">
        <title>Annotation of Ajellomyces capsulatus strain H88.</title>
        <authorList>
            <person name="Champion M."/>
            <person name="Cuomo C."/>
            <person name="Ma L.-J."/>
            <person name="Henn M.R."/>
            <person name="Sil A."/>
            <person name="Goldman B."/>
            <person name="Young S.K."/>
            <person name="Kodira C.D."/>
            <person name="Zeng Q."/>
            <person name="Koehrsen M."/>
            <person name="Alvarado L."/>
            <person name="Berlin A."/>
            <person name="Borenstein D."/>
            <person name="Chen Z."/>
            <person name="Engels R."/>
            <person name="Freedman E."/>
            <person name="Gellesch M."/>
            <person name="Goldberg J."/>
            <person name="Griggs A."/>
            <person name="Gujja S."/>
            <person name="Heiman D."/>
            <person name="Hepburn T."/>
            <person name="Howarth C."/>
            <person name="Jen D."/>
            <person name="Larson L."/>
            <person name="Lewis B."/>
            <person name="Mehta T."/>
            <person name="Park D."/>
            <person name="Pearson M."/>
            <person name="Roberts A."/>
            <person name="Saif S."/>
            <person name="Shea T."/>
            <person name="Shenoy N."/>
            <person name="Sisk P."/>
            <person name="Stolte C."/>
            <person name="Sykes S."/>
            <person name="Walk T."/>
            <person name="White J."/>
            <person name="Yandava C."/>
            <person name="Klein B."/>
            <person name="McEwen J.G."/>
            <person name="Puccia R."/>
            <person name="Goldman G.H."/>
            <person name="Felipe M.S."/>
            <person name="Nino-Vega G."/>
            <person name="San-Blas G."/>
            <person name="Taylor J."/>
            <person name="Mendoza L."/>
            <person name="Galagan J."/>
            <person name="Nusbaum C."/>
            <person name="Birren B."/>
        </authorList>
    </citation>
    <scope>NUCLEOTIDE SEQUENCE [LARGE SCALE GENOMIC DNA]</scope>
    <source>
        <strain evidence="4">H88</strain>
    </source>
</reference>
<feature type="region of interest" description="Disordered" evidence="1">
    <location>
        <begin position="1"/>
        <end position="37"/>
    </location>
</feature>
<dbReference type="Proteomes" id="UP000008142">
    <property type="component" value="Unassembled WGS sequence"/>
</dbReference>
<dbReference type="OMA" id="GDRMTEN"/>
<feature type="compositionally biased region" description="Polar residues" evidence="1">
    <location>
        <begin position="96"/>
        <end position="106"/>
    </location>
</feature>
<dbReference type="STRING" id="544711.F0UTF4"/>
<evidence type="ECO:0000313" key="3">
    <source>
        <dbReference type="EMBL" id="QSS54773.1"/>
    </source>
</evidence>
<name>F0UTF4_AJEC8</name>
<evidence type="ECO:0000313" key="2">
    <source>
        <dbReference type="EMBL" id="EGC49181.1"/>
    </source>
</evidence>
<protein>
    <submittedName>
        <fullName evidence="2">Uncharacterized protein</fullName>
    </submittedName>
</protein>
<gene>
    <name evidence="2" type="ORF">HCEG_08396</name>
    <name evidence="3" type="ORF">I7I53_02435</name>
</gene>